<dbReference type="PANTHER" id="PTHR12919:SF20">
    <property type="entry name" value="SMALL RIBOSOMAL SUBUNIT PROTEIN BS16M"/>
    <property type="match status" value="1"/>
</dbReference>
<keyword evidence="6" id="KW-1185">Reference proteome</keyword>
<sequence>MPVKIRLARHGRKRRAFYHIVVADSRAPRDGRYIERIGSYNPNTNPATIDLDFDKALTWLGNGAQPTDTARAILSYEGVMMKKHLLEGVKKGAFDEAAAEEKYQAWKQEKVAKINAKKDGLAKAADEAKAARLEAEAKISSDRAEAIAKKAAEAEAAAKAEEAGDDAEAANEEGAEETEA</sequence>
<feature type="region of interest" description="Disordered" evidence="4">
    <location>
        <begin position="150"/>
        <end position="180"/>
    </location>
</feature>
<dbReference type="InterPro" id="IPR023803">
    <property type="entry name" value="Ribosomal_bS16_dom_sf"/>
</dbReference>
<evidence type="ECO:0000313" key="6">
    <source>
        <dbReference type="Proteomes" id="UP000732105"/>
    </source>
</evidence>
<protein>
    <recommendedName>
        <fullName evidence="3">Small ribosomal subunit protein bS16</fullName>
    </recommendedName>
</protein>
<dbReference type="PROSITE" id="PS00732">
    <property type="entry name" value="RIBOSOMAL_S16"/>
    <property type="match status" value="1"/>
</dbReference>
<gene>
    <name evidence="3" type="primary">rpsP</name>
    <name evidence="5" type="ORF">ELS83_03705</name>
</gene>
<comment type="caution">
    <text evidence="5">The sequence shown here is derived from an EMBL/GenBank/DDBJ whole genome shotgun (WGS) entry which is preliminary data.</text>
</comment>
<dbReference type="InterPro" id="IPR020592">
    <property type="entry name" value="Ribosomal_bS16_CS"/>
</dbReference>
<evidence type="ECO:0000256" key="1">
    <source>
        <dbReference type="ARBA" id="ARBA00022980"/>
    </source>
</evidence>
<organism evidence="5 6">
    <name type="scientific">Marinifilum caeruleilacunae</name>
    <dbReference type="NCBI Taxonomy" id="2499076"/>
    <lineage>
        <taxon>Bacteria</taxon>
        <taxon>Pseudomonadati</taxon>
        <taxon>Bacteroidota</taxon>
        <taxon>Bacteroidia</taxon>
        <taxon>Marinilabiliales</taxon>
        <taxon>Marinifilaceae</taxon>
    </lineage>
</organism>
<keyword evidence="2 3" id="KW-0687">Ribonucleoprotein</keyword>
<evidence type="ECO:0000256" key="2">
    <source>
        <dbReference type="ARBA" id="ARBA00023274"/>
    </source>
</evidence>
<dbReference type="Proteomes" id="UP000732105">
    <property type="component" value="Unassembled WGS sequence"/>
</dbReference>
<dbReference type="NCBIfam" id="NF011094">
    <property type="entry name" value="PRK14521.1"/>
    <property type="match status" value="1"/>
</dbReference>
<dbReference type="HAMAP" id="MF_00385">
    <property type="entry name" value="Ribosomal_bS16"/>
    <property type="match status" value="1"/>
</dbReference>
<dbReference type="InterPro" id="IPR000307">
    <property type="entry name" value="Ribosomal_bS16"/>
</dbReference>
<dbReference type="PANTHER" id="PTHR12919">
    <property type="entry name" value="30S RIBOSOMAL PROTEIN S16"/>
    <property type="match status" value="1"/>
</dbReference>
<dbReference type="SUPFAM" id="SSF54565">
    <property type="entry name" value="Ribosomal protein S16"/>
    <property type="match status" value="1"/>
</dbReference>
<evidence type="ECO:0000256" key="4">
    <source>
        <dbReference type="SAM" id="MobiDB-lite"/>
    </source>
</evidence>
<feature type="compositionally biased region" description="Basic and acidic residues" evidence="4">
    <location>
        <begin position="150"/>
        <end position="162"/>
    </location>
</feature>
<evidence type="ECO:0000256" key="3">
    <source>
        <dbReference type="HAMAP-Rule" id="MF_00385"/>
    </source>
</evidence>
<dbReference type="NCBIfam" id="TIGR00002">
    <property type="entry name" value="S16"/>
    <property type="match status" value="1"/>
</dbReference>
<evidence type="ECO:0000313" key="5">
    <source>
        <dbReference type="EMBL" id="NOU58911.1"/>
    </source>
</evidence>
<feature type="compositionally biased region" description="Acidic residues" evidence="4">
    <location>
        <begin position="163"/>
        <end position="180"/>
    </location>
</feature>
<name>A0ABX1WS92_9BACT</name>
<comment type="similarity">
    <text evidence="3">Belongs to the bacterial ribosomal protein bS16 family.</text>
</comment>
<dbReference type="RefSeq" id="WP_171594188.1">
    <property type="nucleotide sequence ID" value="NZ_RZNH01000003.1"/>
</dbReference>
<dbReference type="GO" id="GO:0005840">
    <property type="term" value="C:ribosome"/>
    <property type="evidence" value="ECO:0007669"/>
    <property type="project" value="UniProtKB-KW"/>
</dbReference>
<keyword evidence="1 3" id="KW-0689">Ribosomal protein</keyword>
<dbReference type="Gene3D" id="3.30.1320.10">
    <property type="match status" value="1"/>
</dbReference>
<reference evidence="5 6" key="1">
    <citation type="submission" date="2018-12" db="EMBL/GenBank/DDBJ databases">
        <title>Marinifilum JC070 sp. nov., a marine bacterium isolated from Yongle Blue Hole in the South China Sea.</title>
        <authorList>
            <person name="Fu T."/>
        </authorList>
    </citation>
    <scope>NUCLEOTIDE SEQUENCE [LARGE SCALE GENOMIC DNA]</scope>
    <source>
        <strain evidence="5 6">JC070</strain>
    </source>
</reference>
<dbReference type="EMBL" id="RZNH01000003">
    <property type="protein sequence ID" value="NOU58911.1"/>
    <property type="molecule type" value="Genomic_DNA"/>
</dbReference>
<dbReference type="Pfam" id="PF00886">
    <property type="entry name" value="Ribosomal_S16"/>
    <property type="match status" value="1"/>
</dbReference>
<proteinExistence type="inferred from homology"/>
<accession>A0ABX1WS92</accession>